<dbReference type="PANTHER" id="PTHR16777:SF2">
    <property type="entry name" value="PROTEIN ECT2"/>
    <property type="match status" value="1"/>
</dbReference>
<dbReference type="GO" id="GO:0005096">
    <property type="term" value="F:GTPase activator activity"/>
    <property type="evidence" value="ECO:0007669"/>
    <property type="project" value="InterPro"/>
</dbReference>
<gene>
    <name evidence="2" type="ORF">PMAYCL1PPCAC_02624</name>
</gene>
<dbReference type="PANTHER" id="PTHR16777">
    <property type="entry name" value="PROTEIN ECT2"/>
    <property type="match status" value="1"/>
</dbReference>
<accession>A0AAN4Z3D1</accession>
<dbReference type="GO" id="GO:0005938">
    <property type="term" value="C:cell cortex"/>
    <property type="evidence" value="ECO:0007669"/>
    <property type="project" value="TreeGrafter"/>
</dbReference>
<dbReference type="InterPro" id="IPR026817">
    <property type="entry name" value="Ect2"/>
</dbReference>
<dbReference type="InterPro" id="IPR001357">
    <property type="entry name" value="BRCT_dom"/>
</dbReference>
<dbReference type="GO" id="GO:2000431">
    <property type="term" value="P:regulation of cytokinesis, actomyosin contractile ring assembly"/>
    <property type="evidence" value="ECO:0007669"/>
    <property type="project" value="InterPro"/>
</dbReference>
<dbReference type="EMBL" id="BTRK01000001">
    <property type="protein sequence ID" value="GMR32429.1"/>
    <property type="molecule type" value="Genomic_DNA"/>
</dbReference>
<dbReference type="Gene3D" id="3.40.50.10190">
    <property type="entry name" value="BRCT domain"/>
    <property type="match status" value="1"/>
</dbReference>
<dbReference type="PROSITE" id="PS50172">
    <property type="entry name" value="BRCT"/>
    <property type="match status" value="1"/>
</dbReference>
<dbReference type="SUPFAM" id="SSF52113">
    <property type="entry name" value="BRCT domain"/>
    <property type="match status" value="1"/>
</dbReference>
<protein>
    <recommendedName>
        <fullName evidence="1">BRCT domain-containing protein</fullName>
    </recommendedName>
</protein>
<dbReference type="SMART" id="SM00292">
    <property type="entry name" value="BRCT"/>
    <property type="match status" value="1"/>
</dbReference>
<keyword evidence="3" id="KW-1185">Reference proteome</keyword>
<dbReference type="Pfam" id="PF00533">
    <property type="entry name" value="BRCT"/>
    <property type="match status" value="1"/>
</dbReference>
<dbReference type="GO" id="GO:0005085">
    <property type="term" value="F:guanyl-nucleotide exchange factor activity"/>
    <property type="evidence" value="ECO:0007669"/>
    <property type="project" value="InterPro"/>
</dbReference>
<evidence type="ECO:0000259" key="1">
    <source>
        <dbReference type="PROSITE" id="PS50172"/>
    </source>
</evidence>
<evidence type="ECO:0000313" key="3">
    <source>
        <dbReference type="Proteomes" id="UP001328107"/>
    </source>
</evidence>
<dbReference type="GO" id="GO:0000281">
    <property type="term" value="P:mitotic cytokinesis"/>
    <property type="evidence" value="ECO:0007669"/>
    <property type="project" value="TreeGrafter"/>
</dbReference>
<organism evidence="2 3">
    <name type="scientific">Pristionchus mayeri</name>
    <dbReference type="NCBI Taxonomy" id="1317129"/>
    <lineage>
        <taxon>Eukaryota</taxon>
        <taxon>Metazoa</taxon>
        <taxon>Ecdysozoa</taxon>
        <taxon>Nematoda</taxon>
        <taxon>Chromadorea</taxon>
        <taxon>Rhabditida</taxon>
        <taxon>Rhabditina</taxon>
        <taxon>Diplogasteromorpha</taxon>
        <taxon>Diplogasteroidea</taxon>
        <taxon>Neodiplogasteridae</taxon>
        <taxon>Pristionchus</taxon>
    </lineage>
</organism>
<dbReference type="AlphaFoldDB" id="A0AAN4Z3D1"/>
<dbReference type="GO" id="GO:0005634">
    <property type="term" value="C:nucleus"/>
    <property type="evidence" value="ECO:0007669"/>
    <property type="project" value="InterPro"/>
</dbReference>
<proteinExistence type="predicted"/>
<sequence length="177" mass="19513">MRITVGLSCPDTVVTALRSFGHRSVHPISPTTELLIATSVQDRAYRSAISLGIPVILPEGLVQNITEDTINAHRLPIFAGLRVATSGFHAAERDRIERFVRENGGTISSISSASHIVLDPVGVVSRPQKEQNILSPEWIRECEDLGWCANECNFLIKNKLKRRSARRRGQCESGDSV</sequence>
<name>A0AAN4Z3D1_9BILA</name>
<dbReference type="Proteomes" id="UP001328107">
    <property type="component" value="Unassembled WGS sequence"/>
</dbReference>
<evidence type="ECO:0000313" key="2">
    <source>
        <dbReference type="EMBL" id="GMR32429.1"/>
    </source>
</evidence>
<reference evidence="3" key="1">
    <citation type="submission" date="2022-10" db="EMBL/GenBank/DDBJ databases">
        <title>Genome assembly of Pristionchus species.</title>
        <authorList>
            <person name="Yoshida K."/>
            <person name="Sommer R.J."/>
        </authorList>
    </citation>
    <scope>NUCLEOTIDE SEQUENCE [LARGE SCALE GENOMIC DNA]</scope>
    <source>
        <strain evidence="3">RS5460</strain>
    </source>
</reference>
<dbReference type="InterPro" id="IPR036420">
    <property type="entry name" value="BRCT_dom_sf"/>
</dbReference>
<comment type="caution">
    <text evidence="2">The sequence shown here is derived from an EMBL/GenBank/DDBJ whole genome shotgun (WGS) entry which is preliminary data.</text>
</comment>
<dbReference type="GO" id="GO:0007399">
    <property type="term" value="P:nervous system development"/>
    <property type="evidence" value="ECO:0007669"/>
    <property type="project" value="TreeGrafter"/>
</dbReference>
<feature type="domain" description="BRCT" evidence="1">
    <location>
        <begin position="73"/>
        <end position="156"/>
    </location>
</feature>